<reference evidence="1" key="1">
    <citation type="submission" date="2020-08" db="EMBL/GenBank/DDBJ databases">
        <title>Multicomponent nature underlies the extraordinary mechanical properties of spider dragline silk.</title>
        <authorList>
            <person name="Kono N."/>
            <person name="Nakamura H."/>
            <person name="Mori M."/>
            <person name="Yoshida Y."/>
            <person name="Ohtoshi R."/>
            <person name="Malay A.D."/>
            <person name="Moran D.A.P."/>
            <person name="Tomita M."/>
            <person name="Numata K."/>
            <person name="Arakawa K."/>
        </authorList>
    </citation>
    <scope>NUCLEOTIDE SEQUENCE</scope>
</reference>
<dbReference type="OrthoDB" id="6471477at2759"/>
<evidence type="ECO:0000313" key="2">
    <source>
        <dbReference type="Proteomes" id="UP000887013"/>
    </source>
</evidence>
<dbReference type="AlphaFoldDB" id="A0A8X6NQ91"/>
<dbReference type="EMBL" id="BMAW01106967">
    <property type="protein sequence ID" value="GFT26900.1"/>
    <property type="molecule type" value="Genomic_DNA"/>
</dbReference>
<dbReference type="Proteomes" id="UP000887013">
    <property type="component" value="Unassembled WGS sequence"/>
</dbReference>
<sequence>MNQVSLKASEEYGVKIFSAKIKFKNKIIDLKPMSVQGTSSDLNSSKLENSASALKLPKLEIPRFSVDSGKFLEFSNGFDNTIGSNDFLAKIEKNSCI</sequence>
<proteinExistence type="predicted"/>
<comment type="caution">
    <text evidence="1">The sequence shown here is derived from an EMBL/GenBank/DDBJ whole genome shotgun (WGS) entry which is preliminary data.</text>
</comment>
<accession>A0A8X6NQ91</accession>
<protein>
    <submittedName>
        <fullName evidence="1">Integrase catalytic domain-containing protein</fullName>
    </submittedName>
</protein>
<keyword evidence="2" id="KW-1185">Reference proteome</keyword>
<organism evidence="1 2">
    <name type="scientific">Nephila pilipes</name>
    <name type="common">Giant wood spider</name>
    <name type="synonym">Nephila maculata</name>
    <dbReference type="NCBI Taxonomy" id="299642"/>
    <lineage>
        <taxon>Eukaryota</taxon>
        <taxon>Metazoa</taxon>
        <taxon>Ecdysozoa</taxon>
        <taxon>Arthropoda</taxon>
        <taxon>Chelicerata</taxon>
        <taxon>Arachnida</taxon>
        <taxon>Araneae</taxon>
        <taxon>Araneomorphae</taxon>
        <taxon>Entelegynae</taxon>
        <taxon>Araneoidea</taxon>
        <taxon>Nephilidae</taxon>
        <taxon>Nephila</taxon>
    </lineage>
</organism>
<name>A0A8X6NQ91_NEPPI</name>
<evidence type="ECO:0000313" key="1">
    <source>
        <dbReference type="EMBL" id="GFT26900.1"/>
    </source>
</evidence>
<gene>
    <name evidence="1" type="primary">AVEN_142473_1</name>
    <name evidence="1" type="ORF">NPIL_148461</name>
</gene>